<dbReference type="Pfam" id="PF13243">
    <property type="entry name" value="SQHop_cyclase_C"/>
    <property type="match status" value="1"/>
</dbReference>
<dbReference type="PANTHER" id="PTHR11764:SF20">
    <property type="entry name" value="LANOSTEROL SYNTHASE"/>
    <property type="match status" value="1"/>
</dbReference>
<dbReference type="PROSITE" id="PS01074">
    <property type="entry name" value="TERPENE_SYNTHASES"/>
    <property type="match status" value="1"/>
</dbReference>
<dbReference type="InterPro" id="IPR018333">
    <property type="entry name" value="Squalene_cyclase"/>
</dbReference>
<evidence type="ECO:0000313" key="9">
    <source>
        <dbReference type="Proteomes" id="UP000572540"/>
    </source>
</evidence>
<dbReference type="InterPro" id="IPR032697">
    <property type="entry name" value="SQ_cyclase_N"/>
</dbReference>
<keyword evidence="3" id="KW-0677">Repeat</keyword>
<evidence type="ECO:0000259" key="6">
    <source>
        <dbReference type="Pfam" id="PF13243"/>
    </source>
</evidence>
<dbReference type="GO" id="GO:0005811">
    <property type="term" value="C:lipid droplet"/>
    <property type="evidence" value="ECO:0007669"/>
    <property type="project" value="InterPro"/>
</dbReference>
<proteinExistence type="inferred from homology"/>
<sequence>MNDLSQAQPLDAVLPEFADATAVPATPDAPVTATTAAQAPDALLDAAITRATDAILAAQKPDGHWVYELEADATIPAEYVLLVHYLGETPNLELEQKIGRYLRRIQMAEGGWPLFTDGALDISASVKAYFALKMIGDPVDAEHMVRAREAILAHGGAETVNVFTRILLALFGVVSWRAVPMMPVEITLLPEWFPFHLSKVSYWARTVIVPLLVLNAKRPVARNPRRVRIDELFRGAPVNVGPRDRAPHQHLGWFRFFSGVDVLLRAVDGLFPKATRDRAVRAAVAFVDERLNGEDGLGAIFPAMANSVMMYDVLGYPADHPNRAIARQSIDKLLVIKDDEAYCQPCLSPVWDTSLVAHALLETGEAHAEQAAERGLAWLRPLQILDVRGDWISRRPNVRPGGWAFQYNNAHYPDVDDTAVVVMAMQRSAALTQSDVDREAIARAREWVVGMQSSDGGWGAFEPENTQYYLNNIPFSDHGALLDPPTADVSGRCLSMLAQLGELPKDSEPAQRAFAYMLKEQESDGSWYGRWGLNYIYGTWTALCSLNAAGFPHDDPRMKRAAQWLLSIQNEDGGWGEGGESYKLDYRGYERAPSTASQTAWALMGPDGRRRGQSRSRGARRRVFAARTARAWLVGRNALQRDRLPARVLSALPRLSQVLPAVGAGALPSSEAQRAHARRGRDVTDAAFDNAVRRGRPHRLAGDRGDRHGVRGAHCARRGRRGGLRGARRSAGARVERGGGARLCGHCEFRHGGRVGAGSGTGLDDRRGCRGRAVRASPDRSGVGGQAGSRADGWAAQGASATRSRGCCDRPAGERRRQERVASFDRRFGGGYGVAHCRCDGCRAWRAVRGVPRDRRSGLADAAVRRDSRSARRRQHGARTDSAGVAASAFATRRADSGGGGCAGGARFAGSGATRDDRGGRFADGRGGLSRRFRPLGLPPIDFS</sequence>
<dbReference type="SUPFAM" id="SSF48239">
    <property type="entry name" value="Terpenoid cyclases/Protein prenyltransferases"/>
    <property type="match status" value="1"/>
</dbReference>
<dbReference type="InterPro" id="IPR008930">
    <property type="entry name" value="Terpenoid_cyclase/PrenylTrfase"/>
</dbReference>
<dbReference type="Proteomes" id="UP000572540">
    <property type="component" value="Unassembled WGS sequence"/>
</dbReference>
<feature type="domain" description="Squalene cyclase N-terminal" evidence="7">
    <location>
        <begin position="48"/>
        <end position="338"/>
    </location>
</feature>
<feature type="compositionally biased region" description="Basic and acidic residues" evidence="5">
    <location>
        <begin position="914"/>
        <end position="924"/>
    </location>
</feature>
<dbReference type="Gene3D" id="1.50.10.20">
    <property type="match status" value="2"/>
</dbReference>
<comment type="caution">
    <text evidence="8">The sequence shown here is derived from an EMBL/GenBank/DDBJ whole genome shotgun (WGS) entry which is preliminary data.</text>
</comment>
<dbReference type="EMBL" id="JACCAU010000001">
    <property type="protein sequence ID" value="NYH15446.1"/>
    <property type="molecule type" value="Genomic_DNA"/>
</dbReference>
<dbReference type="NCBIfam" id="TIGR01787">
    <property type="entry name" value="squalene_cyclas"/>
    <property type="match status" value="1"/>
</dbReference>
<name>A0A7Y9W731_9BURK</name>
<dbReference type="InterPro" id="IPR032696">
    <property type="entry name" value="SQ_cyclase_C"/>
</dbReference>
<evidence type="ECO:0000313" key="8">
    <source>
        <dbReference type="EMBL" id="NYH15446.1"/>
    </source>
</evidence>
<evidence type="ECO:0000256" key="4">
    <source>
        <dbReference type="ARBA" id="ARBA00023235"/>
    </source>
</evidence>
<feature type="compositionally biased region" description="Basic and acidic residues" evidence="5">
    <location>
        <begin position="700"/>
        <end position="709"/>
    </location>
</feature>
<evidence type="ECO:0000259" key="7">
    <source>
        <dbReference type="Pfam" id="PF13249"/>
    </source>
</evidence>
<dbReference type="GO" id="GO:0016104">
    <property type="term" value="P:triterpenoid biosynthetic process"/>
    <property type="evidence" value="ECO:0007669"/>
    <property type="project" value="InterPro"/>
</dbReference>
<dbReference type="InterPro" id="IPR006400">
    <property type="entry name" value="Hopene-cyclase"/>
</dbReference>
<dbReference type="GO" id="GO:0016866">
    <property type="term" value="F:intramolecular transferase activity"/>
    <property type="evidence" value="ECO:0007669"/>
    <property type="project" value="InterPro"/>
</dbReference>
<feature type="compositionally biased region" description="Basic and acidic residues" evidence="5">
    <location>
        <begin position="854"/>
        <end position="870"/>
    </location>
</feature>
<feature type="compositionally biased region" description="Basic residues" evidence="5">
    <location>
        <begin position="710"/>
        <end position="728"/>
    </location>
</feature>
<accession>A0A7Y9W731</accession>
<gene>
    <name evidence="8" type="ORF">GGD41_002674</name>
</gene>
<feature type="domain" description="Squalene cyclase C-terminal" evidence="6">
    <location>
        <begin position="347"/>
        <end position="615"/>
    </location>
</feature>
<comment type="similarity">
    <text evidence="2">Belongs to the terpene cyclase/mutase family.</text>
</comment>
<feature type="region of interest" description="Disordered" evidence="5">
    <location>
        <begin position="765"/>
        <end position="798"/>
    </location>
</feature>
<protein>
    <submittedName>
        <fullName evidence="8">Squalene-hopene cyclase</fullName>
    </submittedName>
</protein>
<dbReference type="UniPathway" id="UPA00337"/>
<keyword evidence="4" id="KW-0413">Isomerase</keyword>
<dbReference type="CDD" id="cd02892">
    <property type="entry name" value="SQCY_1"/>
    <property type="match status" value="1"/>
</dbReference>
<evidence type="ECO:0000256" key="3">
    <source>
        <dbReference type="ARBA" id="ARBA00022737"/>
    </source>
</evidence>
<evidence type="ECO:0000256" key="5">
    <source>
        <dbReference type="SAM" id="MobiDB-lite"/>
    </source>
</evidence>
<dbReference type="Pfam" id="PF13249">
    <property type="entry name" value="SQHop_cyclase_N"/>
    <property type="match status" value="1"/>
</dbReference>
<evidence type="ECO:0000256" key="1">
    <source>
        <dbReference type="ARBA" id="ARBA00004999"/>
    </source>
</evidence>
<dbReference type="PANTHER" id="PTHR11764">
    <property type="entry name" value="TERPENE CYCLASE/MUTASE FAMILY MEMBER"/>
    <property type="match status" value="1"/>
</dbReference>
<feature type="region of interest" description="Disordered" evidence="5">
    <location>
        <begin position="697"/>
        <end position="732"/>
    </location>
</feature>
<dbReference type="SUPFAM" id="SSF81853">
    <property type="entry name" value="Family 10 polysaccharide lyase"/>
    <property type="match status" value="1"/>
</dbReference>
<dbReference type="InterPro" id="IPR002365">
    <property type="entry name" value="Terpene_synthase_CS"/>
</dbReference>
<organism evidence="8 9">
    <name type="scientific">Paraburkholderia bryophila</name>
    <dbReference type="NCBI Taxonomy" id="420952"/>
    <lineage>
        <taxon>Bacteria</taxon>
        <taxon>Pseudomonadati</taxon>
        <taxon>Pseudomonadota</taxon>
        <taxon>Betaproteobacteria</taxon>
        <taxon>Burkholderiales</taxon>
        <taxon>Burkholderiaceae</taxon>
        <taxon>Paraburkholderia</taxon>
    </lineage>
</organism>
<dbReference type="SFLD" id="SFLDG01016">
    <property type="entry name" value="Prenyltransferase_Like_2"/>
    <property type="match status" value="1"/>
</dbReference>
<dbReference type="NCBIfam" id="TIGR01507">
    <property type="entry name" value="hopene_cyclase"/>
    <property type="match status" value="1"/>
</dbReference>
<feature type="region of interest" description="Disordered" evidence="5">
    <location>
        <begin position="854"/>
        <end position="944"/>
    </location>
</feature>
<comment type="pathway">
    <text evidence="1">Secondary metabolite biosynthesis; hopanoid biosynthesis.</text>
</comment>
<reference evidence="8 9" key="1">
    <citation type="submission" date="2020-07" db="EMBL/GenBank/DDBJ databases">
        <title>Exploring microbial biodiversity for novel pathways involved in the catabolism of aromatic compounds derived from lignin.</title>
        <authorList>
            <person name="Elkins J."/>
        </authorList>
    </citation>
    <scope>NUCLEOTIDE SEQUENCE [LARGE SCALE GENOMIC DNA]</scope>
    <source>
        <strain evidence="8 9">H2C3B</strain>
    </source>
</reference>
<evidence type="ECO:0000256" key="2">
    <source>
        <dbReference type="ARBA" id="ARBA00009755"/>
    </source>
</evidence>
<dbReference type="AlphaFoldDB" id="A0A7Y9W731"/>